<dbReference type="InterPro" id="IPR020894">
    <property type="entry name" value="Cadherin_CS"/>
</dbReference>
<feature type="compositionally biased region" description="Low complexity" evidence="6">
    <location>
        <begin position="49"/>
        <end position="78"/>
    </location>
</feature>
<organism evidence="8 9">
    <name type="scientific">Ancylostoma caninum</name>
    <name type="common">Dog hookworm</name>
    <dbReference type="NCBI Taxonomy" id="29170"/>
    <lineage>
        <taxon>Eukaryota</taxon>
        <taxon>Metazoa</taxon>
        <taxon>Ecdysozoa</taxon>
        <taxon>Nematoda</taxon>
        <taxon>Chromadorea</taxon>
        <taxon>Rhabditida</taxon>
        <taxon>Rhabditina</taxon>
        <taxon>Rhabditomorpha</taxon>
        <taxon>Strongyloidea</taxon>
        <taxon>Ancylostomatidae</taxon>
        <taxon>Ancylostomatinae</taxon>
        <taxon>Ancylostoma</taxon>
    </lineage>
</organism>
<evidence type="ECO:0000259" key="7">
    <source>
        <dbReference type="PROSITE" id="PS50268"/>
    </source>
</evidence>
<dbReference type="PROSITE" id="PS50268">
    <property type="entry name" value="CADHERIN_2"/>
    <property type="match status" value="1"/>
</dbReference>
<keyword evidence="2" id="KW-0677">Repeat</keyword>
<dbReference type="InterPro" id="IPR015919">
    <property type="entry name" value="Cadherin-like_sf"/>
</dbReference>
<evidence type="ECO:0000313" key="9">
    <source>
        <dbReference type="Proteomes" id="UP000252519"/>
    </source>
</evidence>
<dbReference type="PANTHER" id="PTHR24027:SF438">
    <property type="entry name" value="CADHERIN 23"/>
    <property type="match status" value="1"/>
</dbReference>
<dbReference type="GO" id="GO:0045296">
    <property type="term" value="F:cadherin binding"/>
    <property type="evidence" value="ECO:0007669"/>
    <property type="project" value="TreeGrafter"/>
</dbReference>
<protein>
    <recommendedName>
        <fullName evidence="7">Cadherin domain-containing protein</fullName>
    </recommendedName>
</protein>
<accession>A0A368GFK0</accession>
<dbReference type="SUPFAM" id="SSF49313">
    <property type="entry name" value="Cadherin-like"/>
    <property type="match status" value="1"/>
</dbReference>
<dbReference type="CDD" id="cd11304">
    <property type="entry name" value="Cadherin_repeat"/>
    <property type="match status" value="1"/>
</dbReference>
<dbReference type="EMBL" id="JOJR01000220">
    <property type="protein sequence ID" value="RCN41820.1"/>
    <property type="molecule type" value="Genomic_DNA"/>
</dbReference>
<dbReference type="GO" id="GO:0008013">
    <property type="term" value="F:beta-catenin binding"/>
    <property type="evidence" value="ECO:0007669"/>
    <property type="project" value="TreeGrafter"/>
</dbReference>
<dbReference type="PANTHER" id="PTHR24027">
    <property type="entry name" value="CADHERIN-23"/>
    <property type="match status" value="1"/>
</dbReference>
<dbReference type="Proteomes" id="UP000252519">
    <property type="component" value="Unassembled WGS sequence"/>
</dbReference>
<keyword evidence="3 5" id="KW-0106">Calcium</keyword>
<dbReference type="STRING" id="29170.A0A368GFK0"/>
<dbReference type="GO" id="GO:0016477">
    <property type="term" value="P:cell migration"/>
    <property type="evidence" value="ECO:0007669"/>
    <property type="project" value="TreeGrafter"/>
</dbReference>
<keyword evidence="9" id="KW-1185">Reference proteome</keyword>
<dbReference type="OrthoDB" id="6252479at2759"/>
<name>A0A368GFK0_ANCCA</name>
<comment type="caution">
    <text evidence="8">The sequence shown here is derived from an EMBL/GenBank/DDBJ whole genome shotgun (WGS) entry which is preliminary data.</text>
</comment>
<evidence type="ECO:0000256" key="1">
    <source>
        <dbReference type="ARBA" id="ARBA00004370"/>
    </source>
</evidence>
<dbReference type="InterPro" id="IPR039808">
    <property type="entry name" value="Cadherin"/>
</dbReference>
<dbReference type="PROSITE" id="PS00232">
    <property type="entry name" value="CADHERIN_1"/>
    <property type="match status" value="1"/>
</dbReference>
<evidence type="ECO:0000313" key="8">
    <source>
        <dbReference type="EMBL" id="RCN41820.1"/>
    </source>
</evidence>
<sequence>MHTASIRVDVLSLSPTTRRSTTSTTSTAVTSELPTTVEVLVVTTPLVTTAKSSESTAESEPSTASISELSSESGTTSSVAPQSLPVEPTASLETSESSHEMQTTLAQDDKEEITSTLRDENTEENIDFTLPTASPQSSAEVHLMPDVSQFQNSAEQRSTVDSPHSDEAQSTMSSGKDLELTSEGSDIEIQESSGTVLEVSTTQQSREDSDVPVMSSTQESNEELKIVVEGTEEGKFSVEGALRKGSIIRGLAISVTSTQKKKHYTKITLEGSDAFEIRPKQLYSGNKAYLFLKNPSSLSSSAAITITAEGKNSMATKVITIAGTPPVDEGVEHASNPEKMVDVVEYNFSISERAPSGSTVGQIKDGDSKRVVGPPGLFSLIGSDLILSCPDEGSCLDYEKQQNHHVLLVDAHGRKTAPVHVKIDVLDVNDNPPHLEASDSFIRLSNNRLIMPFLVQVMDDDGPASNNNHLSLSGSGANFLALSKLSEGLYQVEVVGFAPAGIHQLEISVSDGESSDTVPVEVQVQNSRSHARFRRSKYSRTITADKVHEGNQLLQVELEGVPIDEARFVILQGNPGWLSIDDYGGRIGMAKYIKDVEAGRYSVDIGAVDRQSNALLAQTRLEIKVIGGAESEKKVFTQSIFERTLDREKSTEFSVPFKTHGTVPVTAQSTFAIDENGQQKEFDNEAITIKDQEIVFKKYALTDLRAVSVQLLANGEKDPSLDSERRSTAADW</sequence>
<proteinExistence type="predicted"/>
<comment type="subcellular location">
    <subcellularLocation>
        <location evidence="1">Membrane</location>
    </subcellularLocation>
</comment>
<dbReference type="InterPro" id="IPR002126">
    <property type="entry name" value="Cadherin-like_dom"/>
</dbReference>
<feature type="region of interest" description="Disordered" evidence="6">
    <location>
        <begin position="49"/>
        <end position="221"/>
    </location>
</feature>
<feature type="compositionally biased region" description="Polar residues" evidence="6">
    <location>
        <begin position="91"/>
        <end position="106"/>
    </location>
</feature>
<evidence type="ECO:0000256" key="5">
    <source>
        <dbReference type="PROSITE-ProRule" id="PRU00043"/>
    </source>
</evidence>
<gene>
    <name evidence="8" type="ORF">ANCCAN_12199</name>
</gene>
<evidence type="ECO:0000256" key="2">
    <source>
        <dbReference type="ARBA" id="ARBA00022737"/>
    </source>
</evidence>
<dbReference type="Gene3D" id="2.60.40.60">
    <property type="entry name" value="Cadherins"/>
    <property type="match status" value="1"/>
</dbReference>
<feature type="compositionally biased region" description="Polar residues" evidence="6">
    <location>
        <begin position="190"/>
        <end position="204"/>
    </location>
</feature>
<feature type="domain" description="Cadherin" evidence="7">
    <location>
        <begin position="342"/>
        <end position="435"/>
    </location>
</feature>
<dbReference type="AlphaFoldDB" id="A0A368GFK0"/>
<dbReference type="GO" id="GO:0007156">
    <property type="term" value="P:homophilic cell adhesion via plasma membrane adhesion molecules"/>
    <property type="evidence" value="ECO:0007669"/>
    <property type="project" value="InterPro"/>
</dbReference>
<feature type="compositionally biased region" description="Polar residues" evidence="6">
    <location>
        <begin position="148"/>
        <end position="174"/>
    </location>
</feature>
<dbReference type="GO" id="GO:0005509">
    <property type="term" value="F:calcium ion binding"/>
    <property type="evidence" value="ECO:0007669"/>
    <property type="project" value="UniProtKB-UniRule"/>
</dbReference>
<keyword evidence="4" id="KW-0472">Membrane</keyword>
<evidence type="ECO:0000256" key="3">
    <source>
        <dbReference type="ARBA" id="ARBA00022837"/>
    </source>
</evidence>
<evidence type="ECO:0000256" key="4">
    <source>
        <dbReference type="ARBA" id="ARBA00023136"/>
    </source>
</evidence>
<dbReference type="GO" id="GO:0016342">
    <property type="term" value="C:catenin complex"/>
    <property type="evidence" value="ECO:0007669"/>
    <property type="project" value="TreeGrafter"/>
</dbReference>
<reference evidence="8 9" key="1">
    <citation type="submission" date="2014-10" db="EMBL/GenBank/DDBJ databases">
        <title>Draft genome of the hookworm Ancylostoma caninum.</title>
        <authorList>
            <person name="Mitreva M."/>
        </authorList>
    </citation>
    <scope>NUCLEOTIDE SEQUENCE [LARGE SCALE GENOMIC DNA]</scope>
    <source>
        <strain evidence="8 9">Baltimore</strain>
    </source>
</reference>
<evidence type="ECO:0000256" key="6">
    <source>
        <dbReference type="SAM" id="MobiDB-lite"/>
    </source>
</evidence>